<name>A0A8X6NR23_NEPPI</name>
<proteinExistence type="predicted"/>
<keyword evidence="2" id="KW-0472">Membrane</keyword>
<organism evidence="3 4">
    <name type="scientific">Nephila pilipes</name>
    <name type="common">Giant wood spider</name>
    <name type="synonym">Nephila maculata</name>
    <dbReference type="NCBI Taxonomy" id="299642"/>
    <lineage>
        <taxon>Eukaryota</taxon>
        <taxon>Metazoa</taxon>
        <taxon>Ecdysozoa</taxon>
        <taxon>Arthropoda</taxon>
        <taxon>Chelicerata</taxon>
        <taxon>Arachnida</taxon>
        <taxon>Araneae</taxon>
        <taxon>Araneomorphae</taxon>
        <taxon>Entelegynae</taxon>
        <taxon>Araneoidea</taxon>
        <taxon>Nephilidae</taxon>
        <taxon>Nephila</taxon>
    </lineage>
</organism>
<comment type="caution">
    <text evidence="3">The sequence shown here is derived from an EMBL/GenBank/DDBJ whole genome shotgun (WGS) entry which is preliminary data.</text>
</comment>
<evidence type="ECO:0000256" key="2">
    <source>
        <dbReference type="SAM" id="Phobius"/>
    </source>
</evidence>
<dbReference type="EMBL" id="BMAW01060826">
    <property type="protein sequence ID" value="GFT28211.1"/>
    <property type="molecule type" value="Genomic_DNA"/>
</dbReference>
<feature type="compositionally biased region" description="Polar residues" evidence="1">
    <location>
        <begin position="43"/>
        <end position="52"/>
    </location>
</feature>
<evidence type="ECO:0000256" key="1">
    <source>
        <dbReference type="SAM" id="MobiDB-lite"/>
    </source>
</evidence>
<keyword evidence="2" id="KW-1133">Transmembrane helix</keyword>
<evidence type="ECO:0000313" key="4">
    <source>
        <dbReference type="Proteomes" id="UP000887013"/>
    </source>
</evidence>
<protein>
    <submittedName>
        <fullName evidence="3">Uncharacterized protein</fullName>
    </submittedName>
</protein>
<dbReference type="Proteomes" id="UP000887013">
    <property type="component" value="Unassembled WGS sequence"/>
</dbReference>
<feature type="region of interest" description="Disordered" evidence="1">
    <location>
        <begin position="38"/>
        <end position="60"/>
    </location>
</feature>
<feature type="transmembrane region" description="Helical" evidence="2">
    <location>
        <begin position="75"/>
        <end position="95"/>
    </location>
</feature>
<gene>
    <name evidence="3" type="ORF">NPIL_101321</name>
</gene>
<sequence length="123" mass="14717">MSTWFKCFFIQGQKVNPLPSLSIFSFLTPQLNVESEHVHERTTNANEPQTNLQKERPNQTEANTLGRTPLTRYRFFYYTFELIFSVSYHVSLILFPNSDYFSRSVERKVCCKYLVFSFFWFLK</sequence>
<keyword evidence="4" id="KW-1185">Reference proteome</keyword>
<reference evidence="3" key="1">
    <citation type="submission" date="2020-08" db="EMBL/GenBank/DDBJ databases">
        <title>Multicomponent nature underlies the extraordinary mechanical properties of spider dragline silk.</title>
        <authorList>
            <person name="Kono N."/>
            <person name="Nakamura H."/>
            <person name="Mori M."/>
            <person name="Yoshida Y."/>
            <person name="Ohtoshi R."/>
            <person name="Malay A.D."/>
            <person name="Moran D.A.P."/>
            <person name="Tomita M."/>
            <person name="Numata K."/>
            <person name="Arakawa K."/>
        </authorList>
    </citation>
    <scope>NUCLEOTIDE SEQUENCE</scope>
</reference>
<accession>A0A8X6NR23</accession>
<evidence type="ECO:0000313" key="3">
    <source>
        <dbReference type="EMBL" id="GFT28211.1"/>
    </source>
</evidence>
<keyword evidence="2" id="KW-0812">Transmembrane</keyword>
<dbReference type="AlphaFoldDB" id="A0A8X6NR23"/>